<evidence type="ECO:0000259" key="1">
    <source>
        <dbReference type="Pfam" id="PF16719"/>
    </source>
</evidence>
<dbReference type="Proteomes" id="UP000436088">
    <property type="component" value="Unassembled WGS sequence"/>
</dbReference>
<reference evidence="2" key="1">
    <citation type="submission" date="2019-09" db="EMBL/GenBank/DDBJ databases">
        <title>Draft genome information of white flower Hibiscus syriacus.</title>
        <authorList>
            <person name="Kim Y.-M."/>
        </authorList>
    </citation>
    <scope>NUCLEOTIDE SEQUENCE [LARGE SCALE GENOMIC DNA]</scope>
    <source>
        <strain evidence="2">YM2019G1</strain>
    </source>
</reference>
<dbReference type="GO" id="GO:0003682">
    <property type="term" value="F:chromatin binding"/>
    <property type="evidence" value="ECO:0007669"/>
    <property type="project" value="InterPro"/>
</dbReference>
<dbReference type="Gene3D" id="2.30.30.140">
    <property type="match status" value="1"/>
</dbReference>
<feature type="domain" description="SAWADEE" evidence="1">
    <location>
        <begin position="79"/>
        <end position="191"/>
    </location>
</feature>
<dbReference type="AlphaFoldDB" id="A0A6A3CYY3"/>
<dbReference type="PANTHER" id="PTHR33827:SF3">
    <property type="entry name" value="OS09G0346900 PROTEIN"/>
    <property type="match status" value="1"/>
</dbReference>
<dbReference type="InterPro" id="IPR039276">
    <property type="entry name" value="SHH1/2"/>
</dbReference>
<comment type="caution">
    <text evidence="2">The sequence shown here is derived from an EMBL/GenBank/DDBJ whole genome shotgun (WGS) entry which is preliminary data.</text>
</comment>
<name>A0A6A3CYY3_HIBSY</name>
<dbReference type="PANTHER" id="PTHR33827">
    <property type="entry name" value="PROTEIN SAWADEE HOMEODOMAIN HOMOLOG 2"/>
    <property type="match status" value="1"/>
</dbReference>
<dbReference type="EMBL" id="VEPZ02000142">
    <property type="protein sequence ID" value="KAE8732608.1"/>
    <property type="molecule type" value="Genomic_DNA"/>
</dbReference>
<organism evidence="2 3">
    <name type="scientific">Hibiscus syriacus</name>
    <name type="common">Rose of Sharon</name>
    <dbReference type="NCBI Taxonomy" id="106335"/>
    <lineage>
        <taxon>Eukaryota</taxon>
        <taxon>Viridiplantae</taxon>
        <taxon>Streptophyta</taxon>
        <taxon>Embryophyta</taxon>
        <taxon>Tracheophyta</taxon>
        <taxon>Spermatophyta</taxon>
        <taxon>Magnoliopsida</taxon>
        <taxon>eudicotyledons</taxon>
        <taxon>Gunneridae</taxon>
        <taxon>Pentapetalae</taxon>
        <taxon>rosids</taxon>
        <taxon>malvids</taxon>
        <taxon>Malvales</taxon>
        <taxon>Malvaceae</taxon>
        <taxon>Malvoideae</taxon>
        <taxon>Hibiscus</taxon>
    </lineage>
</organism>
<accession>A0A6A3CYY3</accession>
<evidence type="ECO:0000313" key="3">
    <source>
        <dbReference type="Proteomes" id="UP000436088"/>
    </source>
</evidence>
<keyword evidence="3" id="KW-1185">Reference proteome</keyword>
<gene>
    <name evidence="2" type="ORF">F3Y22_tig00001825pilonHSYRG00181</name>
</gene>
<proteinExistence type="predicted"/>
<evidence type="ECO:0000313" key="2">
    <source>
        <dbReference type="EMBL" id="KAE8732608.1"/>
    </source>
</evidence>
<dbReference type="Gene3D" id="2.40.50.40">
    <property type="match status" value="1"/>
</dbReference>
<dbReference type="Pfam" id="PF16719">
    <property type="entry name" value="SAWADEE"/>
    <property type="match status" value="1"/>
</dbReference>
<sequence>MLFVIYEICEIEKTEKLLANQGSSCRTTRKRIQSSFTDLPENQSPMPAETCPLNNGDQTSQIFKGVASQAREKTPDLSELKFEAKSSKDGAWYDVDIFLTHRFLSSGEVEVQVRFVGYGAEDDEWVNAKKAVREHSECNKVAIGNLVLWLQERRDQSVYYDAHVVKIDWKMHDIRGCRCLFLIRYNHDNSEASNFSSSYWLD</sequence>
<protein>
    <submittedName>
        <fullName evidence="2">Protein SAWADEE</fullName>
    </submittedName>
</protein>
<dbReference type="InterPro" id="IPR032001">
    <property type="entry name" value="SAWADEE_dom"/>
</dbReference>